<feature type="domain" description="Sialate O-acetylesterase" evidence="2">
    <location>
        <begin position="81"/>
        <end position="359"/>
    </location>
</feature>
<evidence type="ECO:0000313" key="4">
    <source>
        <dbReference type="Proteomes" id="UP000611215"/>
    </source>
</evidence>
<comment type="caution">
    <text evidence="3">The sequence shown here is derived from an EMBL/GenBank/DDBJ whole genome shotgun (WGS) entry which is preliminary data.</text>
</comment>
<dbReference type="PANTHER" id="PTHR22901:SF0">
    <property type="entry name" value="SIALATE O-ACETYLESTERASE"/>
    <property type="match status" value="1"/>
</dbReference>
<gene>
    <name evidence="3" type="ORF">ITJ86_04300</name>
</gene>
<proteinExistence type="predicted"/>
<dbReference type="SUPFAM" id="SSF52266">
    <property type="entry name" value="SGNH hydrolase"/>
    <property type="match status" value="1"/>
</dbReference>
<organism evidence="3 4">
    <name type="scientific">Winogradskyella marina</name>
    <dbReference type="NCBI Taxonomy" id="2785530"/>
    <lineage>
        <taxon>Bacteria</taxon>
        <taxon>Pseudomonadati</taxon>
        <taxon>Bacteroidota</taxon>
        <taxon>Flavobacteriia</taxon>
        <taxon>Flavobacteriales</taxon>
        <taxon>Flavobacteriaceae</taxon>
        <taxon>Winogradskyella</taxon>
    </lineage>
</organism>
<keyword evidence="4" id="KW-1185">Reference proteome</keyword>
<accession>A0ABS0EFR7</accession>
<dbReference type="PANTHER" id="PTHR22901">
    <property type="entry name" value="SIALATE O-ACETYLESTERASE"/>
    <property type="match status" value="1"/>
</dbReference>
<dbReference type="EMBL" id="JADOET010000002">
    <property type="protein sequence ID" value="MBF8149103.1"/>
    <property type="molecule type" value="Genomic_DNA"/>
</dbReference>
<evidence type="ECO:0000259" key="2">
    <source>
        <dbReference type="Pfam" id="PF03629"/>
    </source>
</evidence>
<protein>
    <recommendedName>
        <fullName evidence="2">Sialate O-acetylesterase domain-containing protein</fullName>
    </recommendedName>
</protein>
<sequence length="473" mass="53842">MDPVFSSHMVLQRHHNIPVWGTAKPDTKVVATLKDTTIHTIANSEGHWNVNFNPLEAGGPYQLNIKSKNESIQLTDILIGDVWLASGQSNMHLDLKRTLNGDSVAKKANNPNLRIYNMKPTYPTGKDGVHTLEELKKIQNNHYFNTKGWVKATPEEVLYFSAVGYYFAEKLQSELNIPIGIIHNAVPGSPIESWLTKNDIEQDSAIASFVKQRWKAKAEEKDAMISVAKHQISLSKNPNQKHPWMPSYNYENGILPIKNVPIKGVIWYQGESNAEAPILYKTMFKKMVALWRSDFNDDLPFYSTQLTSREDRHAWPEFRFAQSELLNEVPNSKMVVITDVGDRQDTHAKNKQPVGDRLAFLALGDTYKAVKDYESPVFDKITYSNNTYTIHFNGEFSSLKTKSSEAIIGFEISTDNIHFEKLEPHIEGKTITFSLPNKHKKPLYIRYAWKPYTEANLTSNNGLPVSTFRTKID</sequence>
<reference evidence="3 4" key="1">
    <citation type="submission" date="2020-11" db="EMBL/GenBank/DDBJ databases">
        <title>Winogradskyella marina sp. nov., isolated from marine sediment.</title>
        <authorList>
            <person name="Bo J."/>
            <person name="Wang S."/>
            <person name="Song X."/>
            <person name="Du Z."/>
        </authorList>
    </citation>
    <scope>NUCLEOTIDE SEQUENCE [LARGE SCALE GENOMIC DNA]</scope>
    <source>
        <strain evidence="3 4">F6397</strain>
    </source>
</reference>
<evidence type="ECO:0000313" key="3">
    <source>
        <dbReference type="EMBL" id="MBF8149103.1"/>
    </source>
</evidence>
<name>A0ABS0EFR7_9FLAO</name>
<dbReference type="Pfam" id="PF03629">
    <property type="entry name" value="SASA"/>
    <property type="match status" value="1"/>
</dbReference>
<dbReference type="InterPro" id="IPR039329">
    <property type="entry name" value="SIAE"/>
</dbReference>
<dbReference type="Proteomes" id="UP000611215">
    <property type="component" value="Unassembled WGS sequence"/>
</dbReference>
<dbReference type="RefSeq" id="WP_195870377.1">
    <property type="nucleotide sequence ID" value="NZ_JADOET010000002.1"/>
</dbReference>
<dbReference type="Gene3D" id="3.40.50.1110">
    <property type="entry name" value="SGNH hydrolase"/>
    <property type="match status" value="1"/>
</dbReference>
<keyword evidence="1" id="KW-0378">Hydrolase</keyword>
<dbReference type="InterPro" id="IPR036514">
    <property type="entry name" value="SGNH_hydro_sf"/>
</dbReference>
<dbReference type="InterPro" id="IPR005181">
    <property type="entry name" value="SASA"/>
</dbReference>
<evidence type="ECO:0000256" key="1">
    <source>
        <dbReference type="ARBA" id="ARBA00022801"/>
    </source>
</evidence>